<proteinExistence type="predicted"/>
<protein>
    <submittedName>
        <fullName evidence="1">Uncharacterized protein</fullName>
    </submittedName>
</protein>
<reference evidence="1" key="1">
    <citation type="journal article" date="2020" name="Cell">
        <title>Large-Scale Comparative Analyses of Tick Genomes Elucidate Their Genetic Diversity and Vector Capacities.</title>
        <authorList>
            <consortium name="Tick Genome and Microbiome Consortium (TIGMIC)"/>
            <person name="Jia N."/>
            <person name="Wang J."/>
            <person name="Shi W."/>
            <person name="Du L."/>
            <person name="Sun Y."/>
            <person name="Zhan W."/>
            <person name="Jiang J.F."/>
            <person name="Wang Q."/>
            <person name="Zhang B."/>
            <person name="Ji P."/>
            <person name="Bell-Sakyi L."/>
            <person name="Cui X.M."/>
            <person name="Yuan T.T."/>
            <person name="Jiang B.G."/>
            <person name="Yang W.F."/>
            <person name="Lam T.T."/>
            <person name="Chang Q.C."/>
            <person name="Ding S.J."/>
            <person name="Wang X.J."/>
            <person name="Zhu J.G."/>
            <person name="Ruan X.D."/>
            <person name="Zhao L."/>
            <person name="Wei J.T."/>
            <person name="Ye R.Z."/>
            <person name="Que T.C."/>
            <person name="Du C.H."/>
            <person name="Zhou Y.H."/>
            <person name="Cheng J.X."/>
            <person name="Dai P.F."/>
            <person name="Guo W.B."/>
            <person name="Han X.H."/>
            <person name="Huang E.J."/>
            <person name="Li L.F."/>
            <person name="Wei W."/>
            <person name="Gao Y.C."/>
            <person name="Liu J.Z."/>
            <person name="Shao H.Z."/>
            <person name="Wang X."/>
            <person name="Wang C.C."/>
            <person name="Yang T.C."/>
            <person name="Huo Q.B."/>
            <person name="Li W."/>
            <person name="Chen H.Y."/>
            <person name="Chen S.E."/>
            <person name="Zhou L.G."/>
            <person name="Ni X.B."/>
            <person name="Tian J.H."/>
            <person name="Sheng Y."/>
            <person name="Liu T."/>
            <person name="Pan Y.S."/>
            <person name="Xia L.Y."/>
            <person name="Li J."/>
            <person name="Zhao F."/>
            <person name="Cao W.C."/>
        </authorList>
    </citation>
    <scope>NUCLEOTIDE SEQUENCE</scope>
    <source>
        <strain evidence="1">Rsan-2018</strain>
    </source>
</reference>
<dbReference type="AlphaFoldDB" id="A0A9D4PV51"/>
<organism evidence="1 2">
    <name type="scientific">Rhipicephalus sanguineus</name>
    <name type="common">Brown dog tick</name>
    <name type="synonym">Ixodes sanguineus</name>
    <dbReference type="NCBI Taxonomy" id="34632"/>
    <lineage>
        <taxon>Eukaryota</taxon>
        <taxon>Metazoa</taxon>
        <taxon>Ecdysozoa</taxon>
        <taxon>Arthropoda</taxon>
        <taxon>Chelicerata</taxon>
        <taxon>Arachnida</taxon>
        <taxon>Acari</taxon>
        <taxon>Parasitiformes</taxon>
        <taxon>Ixodida</taxon>
        <taxon>Ixodoidea</taxon>
        <taxon>Ixodidae</taxon>
        <taxon>Rhipicephalinae</taxon>
        <taxon>Rhipicephalus</taxon>
        <taxon>Rhipicephalus</taxon>
    </lineage>
</organism>
<dbReference type="Proteomes" id="UP000821837">
    <property type="component" value="Unassembled WGS sequence"/>
</dbReference>
<evidence type="ECO:0000313" key="1">
    <source>
        <dbReference type="EMBL" id="KAH7956364.1"/>
    </source>
</evidence>
<keyword evidence="2" id="KW-1185">Reference proteome</keyword>
<gene>
    <name evidence="1" type="ORF">HPB52_008696</name>
</gene>
<evidence type="ECO:0000313" key="2">
    <source>
        <dbReference type="Proteomes" id="UP000821837"/>
    </source>
</evidence>
<name>A0A9D4PV51_RHISA</name>
<comment type="caution">
    <text evidence="1">The sequence shown here is derived from an EMBL/GenBank/DDBJ whole genome shotgun (WGS) entry which is preliminary data.</text>
</comment>
<reference evidence="1" key="2">
    <citation type="submission" date="2021-09" db="EMBL/GenBank/DDBJ databases">
        <authorList>
            <person name="Jia N."/>
            <person name="Wang J."/>
            <person name="Shi W."/>
            <person name="Du L."/>
            <person name="Sun Y."/>
            <person name="Zhan W."/>
            <person name="Jiang J."/>
            <person name="Wang Q."/>
            <person name="Zhang B."/>
            <person name="Ji P."/>
            <person name="Sakyi L.B."/>
            <person name="Cui X."/>
            <person name="Yuan T."/>
            <person name="Jiang B."/>
            <person name="Yang W."/>
            <person name="Lam T.T.-Y."/>
            <person name="Chang Q."/>
            <person name="Ding S."/>
            <person name="Wang X."/>
            <person name="Zhu J."/>
            <person name="Ruan X."/>
            <person name="Zhao L."/>
            <person name="Wei J."/>
            <person name="Que T."/>
            <person name="Du C."/>
            <person name="Cheng J."/>
            <person name="Dai P."/>
            <person name="Han X."/>
            <person name="Huang E."/>
            <person name="Gao Y."/>
            <person name="Liu J."/>
            <person name="Shao H."/>
            <person name="Ye R."/>
            <person name="Li L."/>
            <person name="Wei W."/>
            <person name="Wang X."/>
            <person name="Wang C."/>
            <person name="Huo Q."/>
            <person name="Li W."/>
            <person name="Guo W."/>
            <person name="Chen H."/>
            <person name="Chen S."/>
            <person name="Zhou L."/>
            <person name="Zhou L."/>
            <person name="Ni X."/>
            <person name="Tian J."/>
            <person name="Zhou Y."/>
            <person name="Sheng Y."/>
            <person name="Liu T."/>
            <person name="Pan Y."/>
            <person name="Xia L."/>
            <person name="Li J."/>
            <person name="Zhao F."/>
            <person name="Cao W."/>
        </authorList>
    </citation>
    <scope>NUCLEOTIDE SEQUENCE</scope>
    <source>
        <strain evidence="1">Rsan-2018</strain>
        <tissue evidence="1">Larvae</tissue>
    </source>
</reference>
<accession>A0A9D4PV51</accession>
<dbReference type="EMBL" id="JABSTV010001250">
    <property type="protein sequence ID" value="KAH7956364.1"/>
    <property type="molecule type" value="Genomic_DNA"/>
</dbReference>
<sequence length="93" mass="10941">MSATLTCNIDLLREVVRAVVREGLQQMLKVLQRCLRLRTLYVKKCGKQFFNRSLRHCTVYNQNLSLSYHTRKLYDRTSDAPFGQHGRPLLLRC</sequence>